<evidence type="ECO:0008006" key="9">
    <source>
        <dbReference type="Google" id="ProtNLM"/>
    </source>
</evidence>
<dbReference type="InterPro" id="IPR012337">
    <property type="entry name" value="RNaseH-like_sf"/>
</dbReference>
<keyword evidence="6" id="KW-0695">RNA-directed DNA polymerase</keyword>
<evidence type="ECO:0000313" key="8">
    <source>
        <dbReference type="Proteomes" id="UP000694393"/>
    </source>
</evidence>
<evidence type="ECO:0000256" key="5">
    <source>
        <dbReference type="ARBA" id="ARBA00022801"/>
    </source>
</evidence>
<accession>A0A8C8VJV4</accession>
<keyword evidence="2" id="KW-0548">Nucleotidyltransferase</keyword>
<keyword evidence="1" id="KW-0808">Transferase</keyword>
<dbReference type="GO" id="GO:0004519">
    <property type="term" value="F:endonuclease activity"/>
    <property type="evidence" value="ECO:0007669"/>
    <property type="project" value="UniProtKB-KW"/>
</dbReference>
<sequence>MAVLLAVQESKVDPTYIYTDNWVTYVCLTSWMAVWCHQDWAIHGRSIWGGPNIWEQLWTFAKTKTLAVGHVDAHTKRQDKATLHNAVADAACRETHCGPVLAQWAHDRSGHGGTQATQEWARTRGIPLTRDEARTAVDHCPRCAELKGQLLQRVIWQCDYIGPFPTEKQQKYFTLGLEGPASSHTAYSGDTC</sequence>
<reference evidence="7" key="2">
    <citation type="submission" date="2025-09" db="UniProtKB">
        <authorList>
            <consortium name="Ensembl"/>
        </authorList>
    </citation>
    <scope>IDENTIFICATION</scope>
</reference>
<reference evidence="7" key="1">
    <citation type="submission" date="2025-08" db="UniProtKB">
        <authorList>
            <consortium name="Ensembl"/>
        </authorList>
    </citation>
    <scope>IDENTIFICATION</scope>
</reference>
<keyword evidence="5" id="KW-0378">Hydrolase</keyword>
<dbReference type="PANTHER" id="PTHR41694:SF3">
    <property type="entry name" value="RNA-DIRECTED DNA POLYMERASE-RELATED"/>
    <property type="match status" value="1"/>
</dbReference>
<keyword evidence="3" id="KW-0540">Nuclease</keyword>
<dbReference type="GO" id="GO:0035613">
    <property type="term" value="F:RNA stem-loop binding"/>
    <property type="evidence" value="ECO:0007669"/>
    <property type="project" value="TreeGrafter"/>
</dbReference>
<dbReference type="GO" id="GO:0016787">
    <property type="term" value="F:hydrolase activity"/>
    <property type="evidence" value="ECO:0007669"/>
    <property type="project" value="UniProtKB-KW"/>
</dbReference>
<dbReference type="InterPro" id="IPR036397">
    <property type="entry name" value="RNaseH_sf"/>
</dbReference>
<evidence type="ECO:0000256" key="1">
    <source>
        <dbReference type="ARBA" id="ARBA00022679"/>
    </source>
</evidence>
<dbReference type="SUPFAM" id="SSF53098">
    <property type="entry name" value="Ribonuclease H-like"/>
    <property type="match status" value="1"/>
</dbReference>
<organism evidence="7 8">
    <name type="scientific">Pelusios castaneus</name>
    <name type="common">West African mud turtle</name>
    <dbReference type="NCBI Taxonomy" id="367368"/>
    <lineage>
        <taxon>Eukaryota</taxon>
        <taxon>Metazoa</taxon>
        <taxon>Chordata</taxon>
        <taxon>Craniata</taxon>
        <taxon>Vertebrata</taxon>
        <taxon>Euteleostomi</taxon>
        <taxon>Archelosauria</taxon>
        <taxon>Testudinata</taxon>
        <taxon>Testudines</taxon>
        <taxon>Pleurodira</taxon>
        <taxon>Pelomedusidae</taxon>
        <taxon>Pelusios</taxon>
    </lineage>
</organism>
<protein>
    <recommendedName>
        <fullName evidence="9">RNase H type-1 domain-containing protein</fullName>
    </recommendedName>
</protein>
<keyword evidence="8" id="KW-1185">Reference proteome</keyword>
<dbReference type="GO" id="GO:0003964">
    <property type="term" value="F:RNA-directed DNA polymerase activity"/>
    <property type="evidence" value="ECO:0007669"/>
    <property type="project" value="UniProtKB-KW"/>
</dbReference>
<keyword evidence="4" id="KW-0255">Endonuclease</keyword>
<evidence type="ECO:0000256" key="6">
    <source>
        <dbReference type="ARBA" id="ARBA00022918"/>
    </source>
</evidence>
<name>A0A8C8VJV4_9SAUR</name>
<dbReference type="PANTHER" id="PTHR41694">
    <property type="entry name" value="ENDOGENOUS RETROVIRUS GROUP K MEMBER POL PROTEIN"/>
    <property type="match status" value="1"/>
</dbReference>
<proteinExistence type="predicted"/>
<dbReference type="AlphaFoldDB" id="A0A8C8VJV4"/>
<dbReference type="Ensembl" id="ENSPCET00000013428.1">
    <property type="protein sequence ID" value="ENSPCEP00000012955.1"/>
    <property type="gene ID" value="ENSPCEG00000010279.1"/>
</dbReference>
<evidence type="ECO:0000256" key="4">
    <source>
        <dbReference type="ARBA" id="ARBA00022759"/>
    </source>
</evidence>
<dbReference type="Proteomes" id="UP000694393">
    <property type="component" value="Unplaced"/>
</dbReference>
<evidence type="ECO:0000256" key="3">
    <source>
        <dbReference type="ARBA" id="ARBA00022722"/>
    </source>
</evidence>
<dbReference type="Gene3D" id="3.30.420.10">
    <property type="entry name" value="Ribonuclease H-like superfamily/Ribonuclease H"/>
    <property type="match status" value="1"/>
</dbReference>
<evidence type="ECO:0000256" key="2">
    <source>
        <dbReference type="ARBA" id="ARBA00022695"/>
    </source>
</evidence>
<evidence type="ECO:0000313" key="7">
    <source>
        <dbReference type="Ensembl" id="ENSPCEP00000012955.1"/>
    </source>
</evidence>